<protein>
    <submittedName>
        <fullName evidence="1">Uncharacterized protein</fullName>
    </submittedName>
</protein>
<reference evidence="1" key="1">
    <citation type="submission" date="2020-08" db="EMBL/GenBank/DDBJ databases">
        <title>Multicomponent nature underlies the extraordinary mechanical properties of spider dragline silk.</title>
        <authorList>
            <person name="Kono N."/>
            <person name="Nakamura H."/>
            <person name="Mori M."/>
            <person name="Yoshida Y."/>
            <person name="Ohtoshi R."/>
            <person name="Malay A.D."/>
            <person name="Moran D.A.P."/>
            <person name="Tomita M."/>
            <person name="Numata K."/>
            <person name="Arakawa K."/>
        </authorList>
    </citation>
    <scope>NUCLEOTIDE SEQUENCE</scope>
</reference>
<keyword evidence="2" id="KW-1185">Reference proteome</keyword>
<evidence type="ECO:0000313" key="2">
    <source>
        <dbReference type="Proteomes" id="UP000887013"/>
    </source>
</evidence>
<dbReference type="AlphaFoldDB" id="A0A8X6THK4"/>
<accession>A0A8X6THK4</accession>
<dbReference type="Proteomes" id="UP000887013">
    <property type="component" value="Unassembled WGS sequence"/>
</dbReference>
<sequence length="108" mass="12622">MLFANKTYAENNHEDLLCRVISYHVAMTIWLKPPWQFGTRYFYRVDSSVNGNSSYTIVFIQHPNISCKGERPLGQPRCAFPLRFHERGSPLPGPRMGREIIFINDYIE</sequence>
<dbReference type="EMBL" id="BMAW01008854">
    <property type="protein sequence ID" value="GFT10679.1"/>
    <property type="molecule type" value="Genomic_DNA"/>
</dbReference>
<proteinExistence type="predicted"/>
<name>A0A8X6THK4_NEPPI</name>
<organism evidence="1 2">
    <name type="scientific">Nephila pilipes</name>
    <name type="common">Giant wood spider</name>
    <name type="synonym">Nephila maculata</name>
    <dbReference type="NCBI Taxonomy" id="299642"/>
    <lineage>
        <taxon>Eukaryota</taxon>
        <taxon>Metazoa</taxon>
        <taxon>Ecdysozoa</taxon>
        <taxon>Arthropoda</taxon>
        <taxon>Chelicerata</taxon>
        <taxon>Arachnida</taxon>
        <taxon>Araneae</taxon>
        <taxon>Araneomorphae</taxon>
        <taxon>Entelegynae</taxon>
        <taxon>Araneoidea</taxon>
        <taxon>Nephilidae</taxon>
        <taxon>Nephila</taxon>
    </lineage>
</organism>
<gene>
    <name evidence="1" type="ORF">NPIL_215821</name>
</gene>
<comment type="caution">
    <text evidence="1">The sequence shown here is derived from an EMBL/GenBank/DDBJ whole genome shotgun (WGS) entry which is preliminary data.</text>
</comment>
<evidence type="ECO:0000313" key="1">
    <source>
        <dbReference type="EMBL" id="GFT10679.1"/>
    </source>
</evidence>